<name>A0A0G1WG90_9BACT</name>
<keyword evidence="1" id="KW-1133">Transmembrane helix</keyword>
<evidence type="ECO:0000256" key="1">
    <source>
        <dbReference type="SAM" id="Phobius"/>
    </source>
</evidence>
<sequence length="75" mass="8328">MPILVLLFFVIAVAIAMLTIFQYLSSFEFPTTESKVTKTTVMDSVLEFMGENVLEVNLILAVALVIAVVAYIRKT</sequence>
<organism evidence="2 3">
    <name type="scientific">Candidatus Kaiserbacteria bacterium GW2011_GWA1_50_28</name>
    <dbReference type="NCBI Taxonomy" id="1618668"/>
    <lineage>
        <taxon>Bacteria</taxon>
        <taxon>Candidatus Kaiseribacteriota</taxon>
    </lineage>
</organism>
<comment type="caution">
    <text evidence="2">The sequence shown here is derived from an EMBL/GenBank/DDBJ whole genome shotgun (WGS) entry which is preliminary data.</text>
</comment>
<feature type="transmembrane region" description="Helical" evidence="1">
    <location>
        <begin position="53"/>
        <end position="72"/>
    </location>
</feature>
<accession>A0A0G1WG90</accession>
<protein>
    <submittedName>
        <fullName evidence="2">Uncharacterized protein</fullName>
    </submittedName>
</protein>
<proteinExistence type="predicted"/>
<keyword evidence="1" id="KW-0812">Transmembrane</keyword>
<keyword evidence="1" id="KW-0472">Membrane</keyword>
<evidence type="ECO:0000313" key="3">
    <source>
        <dbReference type="Proteomes" id="UP000034057"/>
    </source>
</evidence>
<dbReference type="Proteomes" id="UP000034057">
    <property type="component" value="Unassembled WGS sequence"/>
</dbReference>
<dbReference type="AlphaFoldDB" id="A0A0G1WG90"/>
<reference evidence="2 3" key="1">
    <citation type="journal article" date="2015" name="Nature">
        <title>rRNA introns, odd ribosomes, and small enigmatic genomes across a large radiation of phyla.</title>
        <authorList>
            <person name="Brown C.T."/>
            <person name="Hug L.A."/>
            <person name="Thomas B.C."/>
            <person name="Sharon I."/>
            <person name="Castelle C.J."/>
            <person name="Singh A."/>
            <person name="Wilkins M.J."/>
            <person name="Williams K.H."/>
            <person name="Banfield J.F."/>
        </authorList>
    </citation>
    <scope>NUCLEOTIDE SEQUENCE [LARGE SCALE GENOMIC DNA]</scope>
</reference>
<gene>
    <name evidence="2" type="ORF">UY59_C0025G0007</name>
</gene>
<dbReference type="EMBL" id="LCQO01000025">
    <property type="protein sequence ID" value="KKW17818.1"/>
    <property type="molecule type" value="Genomic_DNA"/>
</dbReference>
<evidence type="ECO:0000313" key="2">
    <source>
        <dbReference type="EMBL" id="KKW17818.1"/>
    </source>
</evidence>